<feature type="transmembrane region" description="Helical" evidence="10">
    <location>
        <begin position="409"/>
        <end position="435"/>
    </location>
</feature>
<evidence type="ECO:0000256" key="2">
    <source>
        <dbReference type="ARBA" id="ARBA00006012"/>
    </source>
</evidence>
<dbReference type="GO" id="GO:0005524">
    <property type="term" value="F:ATP binding"/>
    <property type="evidence" value="ECO:0007669"/>
    <property type="project" value="UniProtKB-KW"/>
</dbReference>
<proteinExistence type="inferred from homology"/>
<dbReference type="CDD" id="cd03232">
    <property type="entry name" value="ABCG_PDR_domain2"/>
    <property type="match status" value="1"/>
</dbReference>
<evidence type="ECO:0000313" key="12">
    <source>
        <dbReference type="EMBL" id="CCB59532.1"/>
    </source>
</evidence>
<keyword evidence="7" id="KW-0067">ATP-binding</keyword>
<dbReference type="PROSITE" id="PS50893">
    <property type="entry name" value="ABC_TRANSPORTER_2"/>
    <property type="match status" value="2"/>
</dbReference>
<dbReference type="GO" id="GO:0016887">
    <property type="term" value="F:ATP hydrolysis activity"/>
    <property type="evidence" value="ECO:0007669"/>
    <property type="project" value="InterPro"/>
</dbReference>
<dbReference type="SMART" id="SM00382">
    <property type="entry name" value="AAA"/>
    <property type="match status" value="2"/>
</dbReference>
<evidence type="ECO:0000259" key="11">
    <source>
        <dbReference type="PROSITE" id="PS50893"/>
    </source>
</evidence>
<dbReference type="PANTHER" id="PTHR48040:SF20">
    <property type="entry name" value="PLEIOTROPIC DRUG RESISTANCE PROTEIN 1"/>
    <property type="match status" value="1"/>
</dbReference>
<dbReference type="SMR" id="F6HX62"/>
<evidence type="ECO:0000256" key="1">
    <source>
        <dbReference type="ARBA" id="ARBA00004141"/>
    </source>
</evidence>
<dbReference type="GO" id="GO:0140359">
    <property type="term" value="F:ABC-type transporter activity"/>
    <property type="evidence" value="ECO:0007669"/>
    <property type="project" value="InterPro"/>
</dbReference>
<dbReference type="FunFam" id="3.40.50.300:FF:000179">
    <property type="entry name" value="ABC transporter G family member 34"/>
    <property type="match status" value="1"/>
</dbReference>
<dbReference type="InterPro" id="IPR027417">
    <property type="entry name" value="P-loop_NTPase"/>
</dbReference>
<dbReference type="Pfam" id="PF00005">
    <property type="entry name" value="ABC_tran"/>
    <property type="match status" value="2"/>
</dbReference>
<dbReference type="InterPro" id="IPR013581">
    <property type="entry name" value="PDR_assoc"/>
</dbReference>
<dbReference type="SUPFAM" id="SSF52540">
    <property type="entry name" value="P-loop containing nucleoside triphosphate hydrolases"/>
    <property type="match status" value="2"/>
</dbReference>
<dbReference type="FunFam" id="3.40.50.300:FF:000059">
    <property type="entry name" value="ABC transporter G family member 40"/>
    <property type="match status" value="1"/>
</dbReference>
<comment type="similarity">
    <text evidence="2">Belongs to the ABC transporter superfamily. ABCG family. PDR (TC 3.A.1.205) subfamily.</text>
</comment>
<dbReference type="InterPro" id="IPR034003">
    <property type="entry name" value="ABCG_PDR_2"/>
</dbReference>
<feature type="transmembrane region" description="Helical" evidence="10">
    <location>
        <begin position="1201"/>
        <end position="1221"/>
    </location>
</feature>
<dbReference type="GO" id="GO:0016020">
    <property type="term" value="C:membrane"/>
    <property type="evidence" value="ECO:0007669"/>
    <property type="project" value="UniProtKB-SubCell"/>
</dbReference>
<dbReference type="InterPro" id="IPR003439">
    <property type="entry name" value="ABC_transporter-like_ATP-bd"/>
</dbReference>
<evidence type="ECO:0000256" key="6">
    <source>
        <dbReference type="ARBA" id="ARBA00022741"/>
    </source>
</evidence>
<accession>F6HX62</accession>
<feature type="transmembrane region" description="Helical" evidence="10">
    <location>
        <begin position="519"/>
        <end position="541"/>
    </location>
</feature>
<dbReference type="Pfam" id="PF08370">
    <property type="entry name" value="PDR_assoc"/>
    <property type="match status" value="1"/>
</dbReference>
<evidence type="ECO:0000256" key="3">
    <source>
        <dbReference type="ARBA" id="ARBA00022448"/>
    </source>
</evidence>
<dbReference type="FunCoup" id="F6HX62">
    <property type="interactions" value="151"/>
</dbReference>
<evidence type="ECO:0000256" key="5">
    <source>
        <dbReference type="ARBA" id="ARBA00022737"/>
    </source>
</evidence>
<keyword evidence="3" id="KW-0813">Transport</keyword>
<dbReference type="PANTHER" id="PTHR48040">
    <property type="entry name" value="PLEIOTROPIC DRUG RESISTANCE PROTEIN 1-LIKE ISOFORM X1"/>
    <property type="match status" value="1"/>
</dbReference>
<evidence type="ECO:0000256" key="10">
    <source>
        <dbReference type="SAM" id="Phobius"/>
    </source>
</evidence>
<feature type="transmembrane region" description="Helical" evidence="10">
    <location>
        <begin position="372"/>
        <end position="397"/>
    </location>
</feature>
<feature type="transmembrane region" description="Helical" evidence="10">
    <location>
        <begin position="1057"/>
        <end position="1076"/>
    </location>
</feature>
<sequence>MATADIYRASGSLRRNGSSIWRSSGADVFSRSSRDEDDEEALKWAALEKLPTYNRLRRGLLMGSEGEASEIDIHNLGFQDKKNLVERLVKVAEEDNEKFLLKLKNRIDRVGIDVPEIEVRFEHLTIDAEAFVGSRALPSFHNFIFSKLEGILNAVRILPSKKRKFTILNDVSGIIKPRRLTLLLGPPSSGKTTLLLALAGKLDPNLKVMGRVTYNGHGMNEFVPQRTAAYISQHDTHIGEMTVRETLAFSARCQGVGDRYDMLAELSRREKAANIKPDPDLDVFMKAAATEGQKENVVTDYTLKILGLDICADTMVGDEMIRGISGGQRKRVTTGEMLVGPSKALFMDEISTGLDSSTTYQIINSLKQTIHILNGTAVISLLQPLAVMAVIAMTLFLRTEMHKNSTDDGNIYTGALFFTVVMIMFNGMAELAMAIAKLPVFYKQRDLLFYPAWAYALPTWVLKIPITFVEVGVWVFITYYVIGFDPNVERLFRQYLLLLLVNQMASGLFRFIAAAGRNMIVANTFGAFALLMLLALGGFILSYDNVKKWWIWGYWSSPLMYAQNAIVVNEFLGKSWSKNVTDSTESLGVTVLKSRGFFTDAHWYWIGAGALLGFIFVFNIFYTLCLNYLNPFEKPQAVIIEESDNAKTATTERGEQMVEAIAEANHNKKKGMVLPFQPHSITFDDIRYSVDMPEEMKSQGALEDRLELLKGVSGAFRPGVLTALMGVSGAGKTTLMDVLAGRKTGGYIEGNITISGYPKKQETFARISGYCEQNDIHSPHVTVHESLLYSAWLRLPSDVNSETRKMFIEEVMELVELTPLRDALVGLPGVNGLSTEQRKRLTIAVELVANPSIIFMDEPTSGLDARAAAIVMRTVRNTVDTGRTVVCTIHQPSIDIFEAFDELLLMKRGGQEIYVGTLGRHSSHLINYFEGIEGVSKIKDGYNPATWMLEVTTGAQEGTLGVDFTEIYKNSDLYRRNKDLIKELSQPAPGTKDLYFATQYSQPFFTQFLACLWKQRWSYWRNPPYTAVRFLFTTFIALMFGTMFWDLGTERTRQQDLLNAMGSMYAAVLFLGVQNAQSVQPVVVVERTVFYRERAAGMYSALPYAFGQALVEIPYVFAQAVVYGVIVYAMIGFEWTAAKFFWYLFFMFFTLLYFTFYGMMAVAATPNQNIASIVAATFYTLWNLFSGFIVPRNRIPVWWRWYYWICPVAWTLYGLVTSQFGDIQDTLLDKNQTVKQFLDDYFGFKHDFLGVVAAVVVGFVVLFLFIFAYAIKAFNFQRR</sequence>
<keyword evidence="5" id="KW-0677">Repeat</keyword>
<feature type="transmembrane region" description="Helical" evidence="10">
    <location>
        <begin position="1027"/>
        <end position="1045"/>
    </location>
</feature>
<feature type="transmembrane region" description="Helical" evidence="10">
    <location>
        <begin position="603"/>
        <end position="624"/>
    </location>
</feature>
<dbReference type="eggNOG" id="KOG0065">
    <property type="taxonomic scope" value="Eukaryota"/>
</dbReference>
<evidence type="ECO:0000256" key="9">
    <source>
        <dbReference type="ARBA" id="ARBA00023136"/>
    </source>
</evidence>
<keyword evidence="8 10" id="KW-1133">Transmembrane helix</keyword>
<feature type="transmembrane region" description="Helical" evidence="10">
    <location>
        <begin position="455"/>
        <end position="482"/>
    </location>
</feature>
<feature type="transmembrane region" description="Helical" evidence="10">
    <location>
        <begin position="1113"/>
        <end position="1133"/>
    </location>
</feature>
<evidence type="ECO:0000256" key="8">
    <source>
        <dbReference type="ARBA" id="ARBA00022989"/>
    </source>
</evidence>
<dbReference type="InterPro" id="IPR013525">
    <property type="entry name" value="ABC2_TM"/>
</dbReference>
<dbReference type="HOGENOM" id="CLU_000604_35_0_1"/>
<gene>
    <name evidence="12" type="ordered locus">VIT_09s0002g05490</name>
</gene>
<dbReference type="EMBL" id="FN596494">
    <property type="protein sequence ID" value="CCB59532.1"/>
    <property type="molecule type" value="Genomic_DNA"/>
</dbReference>
<dbReference type="Proteomes" id="UP000009183">
    <property type="component" value="Chromosome 9"/>
</dbReference>
<evidence type="ECO:0000256" key="7">
    <source>
        <dbReference type="ARBA" id="ARBA00022840"/>
    </source>
</evidence>
<evidence type="ECO:0000256" key="4">
    <source>
        <dbReference type="ARBA" id="ARBA00022692"/>
    </source>
</evidence>
<feature type="transmembrane region" description="Helical" evidence="10">
    <location>
        <begin position="1248"/>
        <end position="1271"/>
    </location>
</feature>
<feature type="transmembrane region" description="Helical" evidence="10">
    <location>
        <begin position="1140"/>
        <end position="1164"/>
    </location>
</feature>
<name>F6HX62_VITVI</name>
<reference evidence="13" key="1">
    <citation type="journal article" date="2007" name="Nature">
        <title>The grapevine genome sequence suggests ancestral hexaploidization in major angiosperm phyla.</title>
        <authorList>
            <consortium name="The French-Italian Public Consortium for Grapevine Genome Characterization."/>
            <person name="Jaillon O."/>
            <person name="Aury J.-M."/>
            <person name="Noel B."/>
            <person name="Policriti A."/>
            <person name="Clepet C."/>
            <person name="Casagrande A."/>
            <person name="Choisne N."/>
            <person name="Aubourg S."/>
            <person name="Vitulo N."/>
            <person name="Jubin C."/>
            <person name="Vezzi A."/>
            <person name="Legeai F."/>
            <person name="Hugueney P."/>
            <person name="Dasilva C."/>
            <person name="Horner D."/>
            <person name="Mica E."/>
            <person name="Jublot D."/>
            <person name="Poulain J."/>
            <person name="Bruyere C."/>
            <person name="Billault A."/>
            <person name="Segurens B."/>
            <person name="Gouyvenoux M."/>
            <person name="Ugarte E."/>
            <person name="Cattonaro F."/>
            <person name="Anthouard V."/>
            <person name="Vico V."/>
            <person name="Del Fabbro C."/>
            <person name="Alaux M."/>
            <person name="Di Gaspero G."/>
            <person name="Dumas V."/>
            <person name="Felice N."/>
            <person name="Paillard S."/>
            <person name="Juman I."/>
            <person name="Moroldo M."/>
            <person name="Scalabrin S."/>
            <person name="Canaguier A."/>
            <person name="Le Clainche I."/>
            <person name="Malacrida G."/>
            <person name="Durand E."/>
            <person name="Pesole G."/>
            <person name="Laucou V."/>
            <person name="Chatelet P."/>
            <person name="Merdinoglu D."/>
            <person name="Delledonne M."/>
            <person name="Pezzotti M."/>
            <person name="Lecharny A."/>
            <person name="Scarpelli C."/>
            <person name="Artiguenave F."/>
            <person name="Pe M.E."/>
            <person name="Valle G."/>
            <person name="Morgante M."/>
            <person name="Caboche M."/>
            <person name="Adam-Blondon A.-F."/>
            <person name="Weissenbach J."/>
            <person name="Quetier F."/>
            <person name="Wincker P."/>
        </authorList>
    </citation>
    <scope>NUCLEOTIDE SEQUENCE [LARGE SCALE GENOMIC DNA]</scope>
    <source>
        <strain evidence="13">cv. Pinot noir / PN40024</strain>
    </source>
</reference>
<dbReference type="InterPro" id="IPR003593">
    <property type="entry name" value="AAA+_ATPase"/>
</dbReference>
<comment type="subcellular location">
    <subcellularLocation>
        <location evidence="1">Membrane</location>
        <topology evidence="1">Multi-pass membrane protein</topology>
    </subcellularLocation>
</comment>
<evidence type="ECO:0000313" key="13">
    <source>
        <dbReference type="Proteomes" id="UP000009183"/>
    </source>
</evidence>
<feature type="transmembrane region" description="Helical" evidence="10">
    <location>
        <begin position="494"/>
        <end position="513"/>
    </location>
</feature>
<dbReference type="InParanoid" id="F6HX62"/>
<dbReference type="Gene3D" id="3.40.50.300">
    <property type="entry name" value="P-loop containing nucleotide triphosphate hydrolases"/>
    <property type="match status" value="2"/>
</dbReference>
<organism evidence="12 13">
    <name type="scientific">Vitis vinifera</name>
    <name type="common">Grape</name>
    <dbReference type="NCBI Taxonomy" id="29760"/>
    <lineage>
        <taxon>Eukaryota</taxon>
        <taxon>Viridiplantae</taxon>
        <taxon>Streptophyta</taxon>
        <taxon>Embryophyta</taxon>
        <taxon>Tracheophyta</taxon>
        <taxon>Spermatophyta</taxon>
        <taxon>Magnoliopsida</taxon>
        <taxon>eudicotyledons</taxon>
        <taxon>Gunneridae</taxon>
        <taxon>Pentapetalae</taxon>
        <taxon>rosids</taxon>
        <taxon>Vitales</taxon>
        <taxon>Vitaceae</taxon>
        <taxon>Viteae</taxon>
        <taxon>Vitis</taxon>
    </lineage>
</organism>
<feature type="domain" description="ABC transporter" evidence="11">
    <location>
        <begin position="681"/>
        <end position="934"/>
    </location>
</feature>
<dbReference type="Pfam" id="PF01061">
    <property type="entry name" value="ABC2_membrane"/>
    <property type="match status" value="2"/>
</dbReference>
<dbReference type="PaxDb" id="29760-VIT_09s0002g05490.t01"/>
<dbReference type="AlphaFoldDB" id="F6HX62"/>
<keyword evidence="4 10" id="KW-0812">Transmembrane</keyword>
<feature type="domain" description="ABC transporter" evidence="11">
    <location>
        <begin position="152"/>
        <end position="424"/>
    </location>
</feature>
<protein>
    <recommendedName>
        <fullName evidence="11">ABC transporter domain-containing protein</fullName>
    </recommendedName>
</protein>
<keyword evidence="9 10" id="KW-0472">Membrane</keyword>
<feature type="transmembrane region" description="Helical" evidence="10">
    <location>
        <begin position="1170"/>
        <end position="1189"/>
    </location>
</feature>
<keyword evidence="13" id="KW-1185">Reference proteome</keyword>
<keyword evidence="6" id="KW-0547">Nucleotide-binding</keyword>